<dbReference type="EMBL" id="JAAGRR010000087">
    <property type="protein sequence ID" value="NDY42807.1"/>
    <property type="molecule type" value="Genomic_DNA"/>
</dbReference>
<evidence type="ECO:0000313" key="11">
    <source>
        <dbReference type="Proteomes" id="UP000469346"/>
    </source>
</evidence>
<sequence>MPVYIWEGTTRSGEKRKGELEAQDEKTLRLVLQRQRITPTKVKKKPKDLFENVAFLQPKVKTKDVVVFTRQLSTMIDAGLPLIQALDVLATQQENKTFQVILKGIKADVEGGGTFADALRKHPKQFDGLYCNMVQAGEIGGNLDEVLNRLAEYMEKAERLKAKVKSAMTYPAIVLCIAGGVLAVIMIFVIPTFEKMFADFGGALPGPTQLVIDISKLVKKYFLAGIGAAVVAVFLFKRYYATDAGRKVVDRLLLKAPVFGILLKKVAVAKFTRTLGTLLNSGVAIIEALNVAAGTAGNRIVEEAIYQVRASISEGRTIAQPLEESGIFPSMVVSMIGVGETSGALDEMLNKIADFYDEEVDTAVDGLTSMIEPFMIVFLGGSVGSIIIAMYLPIFKMASVVGG</sequence>
<keyword evidence="6 8" id="KW-1133">Transmembrane helix</keyword>
<evidence type="ECO:0000256" key="8">
    <source>
        <dbReference type="SAM" id="Phobius"/>
    </source>
</evidence>
<evidence type="ECO:0000256" key="2">
    <source>
        <dbReference type="ARBA" id="ARBA00005745"/>
    </source>
</evidence>
<evidence type="ECO:0000256" key="1">
    <source>
        <dbReference type="ARBA" id="ARBA00004429"/>
    </source>
</evidence>
<dbReference type="InterPro" id="IPR003004">
    <property type="entry name" value="GspF/PilC"/>
</dbReference>
<gene>
    <name evidence="10" type="ORF">G3N55_08120</name>
</gene>
<dbReference type="AlphaFoldDB" id="A0A6N9TTP8"/>
<dbReference type="GO" id="GO:0005886">
    <property type="term" value="C:plasma membrane"/>
    <property type="evidence" value="ECO:0007669"/>
    <property type="project" value="UniProtKB-SubCell"/>
</dbReference>
<comment type="caution">
    <text evidence="10">The sequence shown here is derived from an EMBL/GenBank/DDBJ whole genome shotgun (WGS) entry which is preliminary data.</text>
</comment>
<dbReference type="GO" id="GO:0015628">
    <property type="term" value="P:protein secretion by the type II secretion system"/>
    <property type="evidence" value="ECO:0007669"/>
    <property type="project" value="TreeGrafter"/>
</dbReference>
<keyword evidence="5 8" id="KW-0812">Transmembrane</keyword>
<dbReference type="PRINTS" id="PR00812">
    <property type="entry name" value="BCTERIALGSPF"/>
</dbReference>
<evidence type="ECO:0000256" key="4">
    <source>
        <dbReference type="ARBA" id="ARBA00022519"/>
    </source>
</evidence>
<name>A0A6N9TTP8_DISTH</name>
<evidence type="ECO:0000313" key="10">
    <source>
        <dbReference type="EMBL" id="NDY42807.1"/>
    </source>
</evidence>
<dbReference type="FunFam" id="1.20.81.30:FF:000001">
    <property type="entry name" value="Type II secretion system protein F"/>
    <property type="match status" value="2"/>
</dbReference>
<dbReference type="Gene3D" id="1.20.81.30">
    <property type="entry name" value="Type II secretion system (T2SS), domain F"/>
    <property type="match status" value="2"/>
</dbReference>
<evidence type="ECO:0000259" key="9">
    <source>
        <dbReference type="Pfam" id="PF00482"/>
    </source>
</evidence>
<accession>A0A6N9TTP8</accession>
<dbReference type="Pfam" id="PF00482">
    <property type="entry name" value="T2SSF"/>
    <property type="match status" value="2"/>
</dbReference>
<dbReference type="RefSeq" id="WP_163298937.1">
    <property type="nucleotide sequence ID" value="NZ_JAAGRR010000087.1"/>
</dbReference>
<evidence type="ECO:0000256" key="5">
    <source>
        <dbReference type="ARBA" id="ARBA00022692"/>
    </source>
</evidence>
<evidence type="ECO:0000256" key="6">
    <source>
        <dbReference type="ARBA" id="ARBA00022989"/>
    </source>
</evidence>
<feature type="domain" description="Type II secretion system protein GspF" evidence="9">
    <location>
        <begin position="68"/>
        <end position="191"/>
    </location>
</feature>
<keyword evidence="7 8" id="KW-0472">Membrane</keyword>
<dbReference type="PANTHER" id="PTHR30012">
    <property type="entry name" value="GENERAL SECRETION PATHWAY PROTEIN"/>
    <property type="match status" value="1"/>
</dbReference>
<feature type="domain" description="Type II secretion system protein GspF" evidence="9">
    <location>
        <begin position="271"/>
        <end position="393"/>
    </location>
</feature>
<comment type="similarity">
    <text evidence="2">Belongs to the GSP F family.</text>
</comment>
<dbReference type="InterPro" id="IPR042094">
    <property type="entry name" value="T2SS_GspF_sf"/>
</dbReference>
<feature type="transmembrane region" description="Helical" evidence="8">
    <location>
        <begin position="169"/>
        <end position="190"/>
    </location>
</feature>
<keyword evidence="3" id="KW-1003">Cell membrane</keyword>
<comment type="subcellular location">
    <subcellularLocation>
        <location evidence="1">Cell inner membrane</location>
        <topology evidence="1">Multi-pass membrane protein</topology>
    </subcellularLocation>
</comment>
<evidence type="ECO:0000256" key="3">
    <source>
        <dbReference type="ARBA" id="ARBA00022475"/>
    </source>
</evidence>
<feature type="transmembrane region" description="Helical" evidence="8">
    <location>
        <begin position="221"/>
        <end position="240"/>
    </location>
</feature>
<keyword evidence="4" id="KW-0997">Cell inner membrane</keyword>
<evidence type="ECO:0000256" key="7">
    <source>
        <dbReference type="ARBA" id="ARBA00023136"/>
    </source>
</evidence>
<organism evidence="10 11">
    <name type="scientific">Dissulfurirhabdus thermomarina</name>
    <dbReference type="NCBI Taxonomy" id="1765737"/>
    <lineage>
        <taxon>Bacteria</taxon>
        <taxon>Deltaproteobacteria</taxon>
        <taxon>Dissulfurirhabdaceae</taxon>
        <taxon>Dissulfurirhabdus</taxon>
    </lineage>
</organism>
<dbReference type="InterPro" id="IPR018076">
    <property type="entry name" value="T2SS_GspF_dom"/>
</dbReference>
<dbReference type="PANTHER" id="PTHR30012:SF7">
    <property type="entry name" value="PROTEIN TRANSPORT PROTEIN HOFC HOMOLOG"/>
    <property type="match status" value="1"/>
</dbReference>
<reference evidence="10 11" key="1">
    <citation type="submission" date="2020-02" db="EMBL/GenBank/DDBJ databases">
        <title>Comparative genomics of sulfur disproportionating microorganisms.</title>
        <authorList>
            <person name="Ward L.M."/>
            <person name="Bertran E."/>
            <person name="Johnston D.T."/>
        </authorList>
    </citation>
    <scope>NUCLEOTIDE SEQUENCE [LARGE SCALE GENOMIC DNA]</scope>
    <source>
        <strain evidence="10 11">DSM 100025</strain>
    </source>
</reference>
<feature type="transmembrane region" description="Helical" evidence="8">
    <location>
        <begin position="374"/>
        <end position="394"/>
    </location>
</feature>
<keyword evidence="11" id="KW-1185">Reference proteome</keyword>
<protein>
    <submittedName>
        <fullName evidence="10">Type II secretion system F family protein</fullName>
    </submittedName>
</protein>
<proteinExistence type="inferred from homology"/>
<dbReference type="Proteomes" id="UP000469346">
    <property type="component" value="Unassembled WGS sequence"/>
</dbReference>